<dbReference type="Proteomes" id="UP000095286">
    <property type="component" value="Unplaced"/>
</dbReference>
<organism evidence="1 2">
    <name type="scientific">Rhabditophanes sp. KR3021</name>
    <dbReference type="NCBI Taxonomy" id="114890"/>
    <lineage>
        <taxon>Eukaryota</taxon>
        <taxon>Metazoa</taxon>
        <taxon>Ecdysozoa</taxon>
        <taxon>Nematoda</taxon>
        <taxon>Chromadorea</taxon>
        <taxon>Rhabditida</taxon>
        <taxon>Tylenchina</taxon>
        <taxon>Panagrolaimomorpha</taxon>
        <taxon>Strongyloidoidea</taxon>
        <taxon>Alloionematidae</taxon>
        <taxon>Rhabditophanes</taxon>
    </lineage>
</organism>
<name>A0AC35UIN3_9BILA</name>
<evidence type="ECO:0000313" key="1">
    <source>
        <dbReference type="Proteomes" id="UP000095286"/>
    </source>
</evidence>
<evidence type="ECO:0000313" key="2">
    <source>
        <dbReference type="WBParaSite" id="RSKR_0001152300.1"/>
    </source>
</evidence>
<protein>
    <submittedName>
        <fullName evidence="2">Uncharacterized protein</fullName>
    </submittedName>
</protein>
<reference evidence="2" key="1">
    <citation type="submission" date="2016-11" db="UniProtKB">
        <authorList>
            <consortium name="WormBaseParasite"/>
        </authorList>
    </citation>
    <scope>IDENTIFICATION</scope>
    <source>
        <strain evidence="2">KR3021</strain>
    </source>
</reference>
<proteinExistence type="predicted"/>
<accession>A0AC35UIN3</accession>
<dbReference type="WBParaSite" id="RSKR_0001152300.1">
    <property type="protein sequence ID" value="RSKR_0001152300.1"/>
    <property type="gene ID" value="RSKR_0001152300"/>
</dbReference>
<sequence>MAGEENAFSQILEDIRSQLDTIANQMTEIFKKRRSNELLLKEIQRESASEKNRHLRKSADMMSVNSIDFDDDSSFFTADSNK</sequence>